<keyword evidence="3" id="KW-1185">Reference proteome</keyword>
<evidence type="ECO:0000313" key="3">
    <source>
        <dbReference type="Proteomes" id="UP000617340"/>
    </source>
</evidence>
<feature type="region of interest" description="Disordered" evidence="1">
    <location>
        <begin position="1"/>
        <end position="38"/>
    </location>
</feature>
<organism evidence="2 3">
    <name type="scientific">Vespula germanica</name>
    <name type="common">German yellow jacket</name>
    <name type="synonym">Paravespula germanica</name>
    <dbReference type="NCBI Taxonomy" id="30212"/>
    <lineage>
        <taxon>Eukaryota</taxon>
        <taxon>Metazoa</taxon>
        <taxon>Ecdysozoa</taxon>
        <taxon>Arthropoda</taxon>
        <taxon>Hexapoda</taxon>
        <taxon>Insecta</taxon>
        <taxon>Pterygota</taxon>
        <taxon>Neoptera</taxon>
        <taxon>Endopterygota</taxon>
        <taxon>Hymenoptera</taxon>
        <taxon>Apocrita</taxon>
        <taxon>Aculeata</taxon>
        <taxon>Vespoidea</taxon>
        <taxon>Vespidae</taxon>
        <taxon>Vespinae</taxon>
        <taxon>Vespula</taxon>
    </lineage>
</organism>
<feature type="compositionally biased region" description="Polar residues" evidence="1">
    <location>
        <begin position="18"/>
        <end position="33"/>
    </location>
</feature>
<gene>
    <name evidence="2" type="ORF">HZH68_004228</name>
</gene>
<name>A0A834NHT0_VESGE</name>
<sequence>MFAHPSSLATGSVDVNDDYNNTGGTRLATQPESSCCPAPAKLTLPHIRRRPEPGDRDADLEGSLRSLWRDLVSPLNLPH</sequence>
<dbReference type="EMBL" id="JACSDZ010000003">
    <property type="protein sequence ID" value="KAF7409847.1"/>
    <property type="molecule type" value="Genomic_DNA"/>
</dbReference>
<dbReference type="AlphaFoldDB" id="A0A834NHT0"/>
<accession>A0A834NHT0</accession>
<evidence type="ECO:0000256" key="1">
    <source>
        <dbReference type="SAM" id="MobiDB-lite"/>
    </source>
</evidence>
<evidence type="ECO:0000313" key="2">
    <source>
        <dbReference type="EMBL" id="KAF7409847.1"/>
    </source>
</evidence>
<comment type="caution">
    <text evidence="2">The sequence shown here is derived from an EMBL/GenBank/DDBJ whole genome shotgun (WGS) entry which is preliminary data.</text>
</comment>
<proteinExistence type="predicted"/>
<dbReference type="Proteomes" id="UP000617340">
    <property type="component" value="Unassembled WGS sequence"/>
</dbReference>
<reference evidence="2" key="1">
    <citation type="journal article" date="2020" name="G3 (Bethesda)">
        <title>High-Quality Assemblies for Three Invasive Social Wasps from the &lt;i&gt;Vespula&lt;/i&gt; Genus.</title>
        <authorList>
            <person name="Harrop T.W.R."/>
            <person name="Guhlin J."/>
            <person name="McLaughlin G.M."/>
            <person name="Permina E."/>
            <person name="Stockwell P."/>
            <person name="Gilligan J."/>
            <person name="Le Lec M.F."/>
            <person name="Gruber M.A.M."/>
            <person name="Quinn O."/>
            <person name="Lovegrove M."/>
            <person name="Duncan E.J."/>
            <person name="Remnant E.J."/>
            <person name="Van Eeckhoven J."/>
            <person name="Graham B."/>
            <person name="Knapp R.A."/>
            <person name="Langford K.W."/>
            <person name="Kronenberg Z."/>
            <person name="Press M.O."/>
            <person name="Eacker S.M."/>
            <person name="Wilson-Rankin E.E."/>
            <person name="Purcell J."/>
            <person name="Lester P.J."/>
            <person name="Dearden P.K."/>
        </authorList>
    </citation>
    <scope>NUCLEOTIDE SEQUENCE</scope>
    <source>
        <strain evidence="2">Linc-1</strain>
    </source>
</reference>
<protein>
    <submittedName>
        <fullName evidence="2">Uncharacterized protein</fullName>
    </submittedName>
</protein>